<dbReference type="Proteomes" id="UP000176864">
    <property type="component" value="Unassembled WGS sequence"/>
</dbReference>
<dbReference type="GO" id="GO:0016857">
    <property type="term" value="F:racemase and epimerase activity, acting on carbohydrates and derivatives"/>
    <property type="evidence" value="ECO:0007669"/>
    <property type="project" value="InterPro"/>
</dbReference>
<sequence>MAQLIPAILSKEVSEVEEKIRFLEQIPEITEVHIDFEDGLFVPNDTVLPKDLFGIKTRLAIDAHMMVVSPQDYFHDLEHLGASAADIHFESFIGFTELLNAVSNLHTMKIKVGVVVNPETDVEIFKSLIPEIDVAFIMSVYPGFQGKPFLPQSLDRCSVLRKSYPNAIIQIDGGVSKANIEAVRAHGADRIVVGSGIWKNLDPKQTIYELLEKIK</sequence>
<evidence type="ECO:0000313" key="4">
    <source>
        <dbReference type="Proteomes" id="UP000176864"/>
    </source>
</evidence>
<dbReference type="GO" id="GO:0046872">
    <property type="term" value="F:metal ion binding"/>
    <property type="evidence" value="ECO:0007669"/>
    <property type="project" value="UniProtKB-KW"/>
</dbReference>
<dbReference type="InterPro" id="IPR013785">
    <property type="entry name" value="Aldolase_TIM"/>
</dbReference>
<gene>
    <name evidence="3" type="ORF">A2751_04075</name>
</gene>
<dbReference type="GO" id="GO:0005975">
    <property type="term" value="P:carbohydrate metabolic process"/>
    <property type="evidence" value="ECO:0007669"/>
    <property type="project" value="InterPro"/>
</dbReference>
<dbReference type="InterPro" id="IPR000056">
    <property type="entry name" value="Ribul_P_3_epim-like"/>
</dbReference>
<reference evidence="3 4" key="1">
    <citation type="journal article" date="2016" name="Nat. Commun.">
        <title>Thousands of microbial genomes shed light on interconnected biogeochemical processes in an aquifer system.</title>
        <authorList>
            <person name="Anantharaman K."/>
            <person name="Brown C.T."/>
            <person name="Hug L.A."/>
            <person name="Sharon I."/>
            <person name="Castelle C.J."/>
            <person name="Probst A.J."/>
            <person name="Thomas B.C."/>
            <person name="Singh A."/>
            <person name="Wilkins M.J."/>
            <person name="Karaoz U."/>
            <person name="Brodie E.L."/>
            <person name="Williams K.H."/>
            <person name="Hubbard S.S."/>
            <person name="Banfield J.F."/>
        </authorList>
    </citation>
    <scope>NUCLEOTIDE SEQUENCE [LARGE SCALE GENOMIC DNA]</scope>
</reference>
<dbReference type="PANTHER" id="PTHR11749">
    <property type="entry name" value="RIBULOSE-5-PHOSPHATE-3-EPIMERASE"/>
    <property type="match status" value="1"/>
</dbReference>
<dbReference type="AlphaFoldDB" id="A0A1F5NLN4"/>
<dbReference type="Gene3D" id="3.20.20.70">
    <property type="entry name" value="Aldolase class I"/>
    <property type="match status" value="1"/>
</dbReference>
<evidence type="ECO:0000256" key="1">
    <source>
        <dbReference type="ARBA" id="ARBA00022723"/>
    </source>
</evidence>
<evidence type="ECO:0008006" key="5">
    <source>
        <dbReference type="Google" id="ProtNLM"/>
    </source>
</evidence>
<keyword evidence="2" id="KW-0413">Isomerase</keyword>
<dbReference type="EMBL" id="MFEK01000014">
    <property type="protein sequence ID" value="OGE78300.1"/>
    <property type="molecule type" value="Genomic_DNA"/>
</dbReference>
<dbReference type="Pfam" id="PF00834">
    <property type="entry name" value="Ribul_P_3_epim"/>
    <property type="match status" value="1"/>
</dbReference>
<keyword evidence="1" id="KW-0479">Metal-binding</keyword>
<organism evidence="3 4">
    <name type="scientific">Candidatus Doudnabacteria bacterium RIFCSPHIGHO2_01_FULL_46_14</name>
    <dbReference type="NCBI Taxonomy" id="1817824"/>
    <lineage>
        <taxon>Bacteria</taxon>
        <taxon>Candidatus Doudnaibacteriota</taxon>
    </lineage>
</organism>
<dbReference type="STRING" id="1817824.A2751_04075"/>
<proteinExistence type="predicted"/>
<protein>
    <recommendedName>
        <fullName evidence="5">Ribulose-phosphate 3-epimerase</fullName>
    </recommendedName>
</protein>
<comment type="caution">
    <text evidence="3">The sequence shown here is derived from an EMBL/GenBank/DDBJ whole genome shotgun (WGS) entry which is preliminary data.</text>
</comment>
<accession>A0A1F5NLN4</accession>
<name>A0A1F5NLN4_9BACT</name>
<evidence type="ECO:0000256" key="2">
    <source>
        <dbReference type="ARBA" id="ARBA00023235"/>
    </source>
</evidence>
<dbReference type="InterPro" id="IPR011060">
    <property type="entry name" value="RibuloseP-bd_barrel"/>
</dbReference>
<evidence type="ECO:0000313" key="3">
    <source>
        <dbReference type="EMBL" id="OGE78300.1"/>
    </source>
</evidence>
<dbReference type="SUPFAM" id="SSF51366">
    <property type="entry name" value="Ribulose-phoshate binding barrel"/>
    <property type="match status" value="1"/>
</dbReference>